<name>A0ABX4MDL1_9ACTO</name>
<gene>
    <name evidence="9" type="ORF">BW737_002040</name>
</gene>
<evidence type="ECO:0000259" key="7">
    <source>
        <dbReference type="Pfam" id="PF17389"/>
    </source>
</evidence>
<organism evidence="9 10">
    <name type="scientific">Actinomyces ruminis</name>
    <dbReference type="NCBI Taxonomy" id="1937003"/>
    <lineage>
        <taxon>Bacteria</taxon>
        <taxon>Bacillati</taxon>
        <taxon>Actinomycetota</taxon>
        <taxon>Actinomycetes</taxon>
        <taxon>Actinomycetales</taxon>
        <taxon>Actinomycetaceae</taxon>
        <taxon>Actinomyces</taxon>
    </lineage>
</organism>
<comment type="catalytic activity">
    <reaction evidence="1">
        <text>Hydrolysis of terminal non-reducing alpha-L-rhamnose residues in alpha-L-rhamnosides.</text>
        <dbReference type="EC" id="3.2.1.40"/>
    </reaction>
</comment>
<evidence type="ECO:0000313" key="10">
    <source>
        <dbReference type="Proteomes" id="UP000194577"/>
    </source>
</evidence>
<proteinExistence type="predicted"/>
<protein>
    <recommendedName>
        <fullName evidence="2">alpha-L-rhamnosidase</fullName>
        <ecNumber evidence="2">3.2.1.40</ecNumber>
    </recommendedName>
</protein>
<dbReference type="Gene3D" id="2.60.420.10">
    <property type="entry name" value="Maltose phosphorylase, domain 3"/>
    <property type="match status" value="1"/>
</dbReference>
<feature type="domain" description="Bacterial alpha-L-rhamnosidase N-terminal" evidence="6">
    <location>
        <begin position="54"/>
        <end position="140"/>
    </location>
</feature>
<sequence>MADKTAPLLAPVLTDLDDAAWLATPTPAPAAGNRPAYELRTCLAVSAVEATGPARLTATAHGIYEAFINGDRVGDVELAPGATSYRKTLYVQTWDVTGMLRVGENELRLVVSDGWFRGRCGASRVPDNYGEATAVIAALTLGGGPQASGGDGASSSDNGAPDDDAAAGAADAPVERRVVTGAGWEVAVGAITAADLMDGQTTDLMRIGRERWEPAQLADTPLTRDRSRLAISPAPPVRRGEQIPAISVTRLSSGRQIVDFGRMLSGWVRISDLGPWGTRLTLSHFEVLDEHGDMTTRHLQYAPPFREEPYPLGQVDTVISRGVAGDVVEPHHTTHGFRYVAIDGADWELDPGKITAVEVRSDLMQRGGFMCSNRDLNRLHRNTVRAWRSNSCDLPTDCPQRERWGYTGDFQIFARTAAFLDDVSGFARKWLRSLADDQREDGTIPNVAPDTGTEGNSPLPDLSGSSGWGDSATIVPWEMYRAYGNVDDLAAAYPMMRRWVEHVERVAAAGRYPARAEAHPQWREHDRYLWDTGFHWGEWTEPGVEWNPRGDFGIVATAYFARSARIVADTAEVLGYADDATRFGELADRVTAAWRTEFVRDDAEGLRLTEPTQANYVRALAFDLVEPGQRERAAERLAELIRDNGCRLSTGFLATGMLLPTLADAGYTDLAYEVLLQREEPGWMVMIDRGATSIWEEWDGIDVDGRPHSSQNHYSKGAVTTFLHEYVAGIKPAAPGYTAVEISPEPGGGLTSSRAFLETARGLIDTSWTISDGVFHMRGETPPGVPTTLRLPDGRVVETGGGEFSESCPLPEASASSRA</sequence>
<dbReference type="Pfam" id="PF08531">
    <property type="entry name" value="Bac_rhamnosid_N"/>
    <property type="match status" value="1"/>
</dbReference>
<feature type="domain" description="Alpha-L-rhamnosidase concanavalin-like" evidence="5">
    <location>
        <begin position="250"/>
        <end position="359"/>
    </location>
</feature>
<dbReference type="Proteomes" id="UP000194577">
    <property type="component" value="Unassembled WGS sequence"/>
</dbReference>
<evidence type="ECO:0000259" key="8">
    <source>
        <dbReference type="Pfam" id="PF17390"/>
    </source>
</evidence>
<dbReference type="InterPro" id="IPR008902">
    <property type="entry name" value="Rhamnosid_concanavalin"/>
</dbReference>
<dbReference type="Pfam" id="PF17390">
    <property type="entry name" value="Bac_rhamnosid_C"/>
    <property type="match status" value="1"/>
</dbReference>
<dbReference type="InterPro" id="IPR016007">
    <property type="entry name" value="Alpha_rhamnosid"/>
</dbReference>
<accession>A0ABX4MDL1</accession>
<evidence type="ECO:0000313" key="9">
    <source>
        <dbReference type="EMBL" id="PHP53537.1"/>
    </source>
</evidence>
<feature type="region of interest" description="Disordered" evidence="4">
    <location>
        <begin position="440"/>
        <end position="465"/>
    </location>
</feature>
<feature type="region of interest" description="Disordered" evidence="4">
    <location>
        <begin position="145"/>
        <end position="172"/>
    </location>
</feature>
<dbReference type="Gene3D" id="2.60.120.260">
    <property type="entry name" value="Galactose-binding domain-like"/>
    <property type="match status" value="2"/>
</dbReference>
<evidence type="ECO:0000256" key="3">
    <source>
        <dbReference type="ARBA" id="ARBA00022801"/>
    </source>
</evidence>
<dbReference type="EC" id="3.2.1.40" evidence="2"/>
<dbReference type="PANTHER" id="PTHR33307:SF6">
    <property type="entry name" value="ALPHA-RHAMNOSIDASE (EUROFUNG)-RELATED"/>
    <property type="match status" value="1"/>
</dbReference>
<dbReference type="PANTHER" id="PTHR33307">
    <property type="entry name" value="ALPHA-RHAMNOSIDASE (EUROFUNG)"/>
    <property type="match status" value="1"/>
</dbReference>
<evidence type="ECO:0000259" key="5">
    <source>
        <dbReference type="Pfam" id="PF05592"/>
    </source>
</evidence>
<dbReference type="InterPro" id="IPR013737">
    <property type="entry name" value="Bac_rhamnosid_N"/>
</dbReference>
<keyword evidence="3" id="KW-0378">Hydrolase</keyword>
<evidence type="ECO:0000259" key="6">
    <source>
        <dbReference type="Pfam" id="PF08531"/>
    </source>
</evidence>
<dbReference type="InterPro" id="IPR012341">
    <property type="entry name" value="6hp_glycosidase-like_sf"/>
</dbReference>
<dbReference type="InterPro" id="IPR035396">
    <property type="entry name" value="Bac_rhamnosid6H"/>
</dbReference>
<feature type="domain" description="Alpha-L-rhamnosidase six-hairpin glycosidase" evidence="7">
    <location>
        <begin position="365"/>
        <end position="727"/>
    </location>
</feature>
<evidence type="ECO:0000256" key="1">
    <source>
        <dbReference type="ARBA" id="ARBA00001445"/>
    </source>
</evidence>
<reference evidence="9 10" key="1">
    <citation type="submission" date="2017-10" db="EMBL/GenBank/DDBJ databases">
        <title>Draft genome sequence of cellulolytic Actinomyces sp CtC72 isolated from cattle rumen fluid.</title>
        <authorList>
            <person name="Joshi A.J."/>
            <person name="Vasudevan G."/>
            <person name="Lanjekar V.B."/>
            <person name="Hivarkar S."/>
            <person name="Engineer A."/>
            <person name="Pore S.D."/>
            <person name="Dhakephalkar P.K."/>
            <person name="Dagar S."/>
        </authorList>
    </citation>
    <scope>NUCLEOTIDE SEQUENCE [LARGE SCALE GENOMIC DNA]</scope>
    <source>
        <strain evidence="10">CtC72</strain>
    </source>
</reference>
<dbReference type="SUPFAM" id="SSF48208">
    <property type="entry name" value="Six-hairpin glycosidases"/>
    <property type="match status" value="1"/>
</dbReference>
<evidence type="ECO:0000256" key="4">
    <source>
        <dbReference type="SAM" id="MobiDB-lite"/>
    </source>
</evidence>
<dbReference type="InterPro" id="IPR035398">
    <property type="entry name" value="Bac_rhamnosid_C"/>
</dbReference>
<dbReference type="Pfam" id="PF05592">
    <property type="entry name" value="Bac_rhamnosid"/>
    <property type="match status" value="1"/>
</dbReference>
<dbReference type="Pfam" id="PF17389">
    <property type="entry name" value="Bac_rhamnosid6H"/>
    <property type="match status" value="1"/>
</dbReference>
<evidence type="ECO:0000256" key="2">
    <source>
        <dbReference type="ARBA" id="ARBA00012652"/>
    </source>
</evidence>
<dbReference type="RefSeq" id="WP_086615208.1">
    <property type="nucleotide sequence ID" value="NZ_MTPX02000014.1"/>
</dbReference>
<dbReference type="InterPro" id="IPR008928">
    <property type="entry name" value="6-hairpin_glycosidase_sf"/>
</dbReference>
<comment type="caution">
    <text evidence="9">The sequence shown here is derived from an EMBL/GenBank/DDBJ whole genome shotgun (WGS) entry which is preliminary data.</text>
</comment>
<feature type="domain" description="Alpha-L-rhamnosidase C-terminal" evidence="8">
    <location>
        <begin position="729"/>
        <end position="799"/>
    </location>
</feature>
<dbReference type="Gene3D" id="1.50.10.10">
    <property type="match status" value="1"/>
</dbReference>
<dbReference type="EMBL" id="MTPX02000014">
    <property type="protein sequence ID" value="PHP53537.1"/>
    <property type="molecule type" value="Genomic_DNA"/>
</dbReference>
<feature type="region of interest" description="Disordered" evidence="4">
    <location>
        <begin position="799"/>
        <end position="819"/>
    </location>
</feature>
<keyword evidence="10" id="KW-1185">Reference proteome</keyword>